<dbReference type="PANTHER" id="PTHR13375">
    <property type="entry name" value="FMS INTERACTING PROTEIN"/>
    <property type="match status" value="1"/>
</dbReference>
<dbReference type="PANTHER" id="PTHR13375:SF3">
    <property type="entry name" value="THO COMPLEX SUBUNIT 5 HOMOLOG"/>
    <property type="match status" value="1"/>
</dbReference>
<evidence type="ECO:0000313" key="5">
    <source>
        <dbReference type="EMBL" id="KAA8634623.1"/>
    </source>
</evidence>
<dbReference type="GO" id="GO:0000445">
    <property type="term" value="C:THO complex part of transcription export complex"/>
    <property type="evidence" value="ECO:0007669"/>
    <property type="project" value="TreeGrafter"/>
</dbReference>
<evidence type="ECO:0000256" key="2">
    <source>
        <dbReference type="ARBA" id="ARBA00008044"/>
    </source>
</evidence>
<proteinExistence type="inferred from homology"/>
<dbReference type="OMA" id="HKYMKLP"/>
<accession>A0A8S8ZX93</accession>
<evidence type="ECO:0000256" key="4">
    <source>
        <dbReference type="SAM" id="Coils"/>
    </source>
</evidence>
<name>A0A8S8ZX93_SORMA</name>
<keyword evidence="3" id="KW-0539">Nucleus</keyword>
<comment type="similarity">
    <text evidence="2">Belongs to the THOC5 family.</text>
</comment>
<dbReference type="InterPro" id="IPR019163">
    <property type="entry name" value="THO_Thoc5"/>
</dbReference>
<dbReference type="EMBL" id="NMPR01000020">
    <property type="protein sequence ID" value="KAA8634623.1"/>
    <property type="molecule type" value="Genomic_DNA"/>
</dbReference>
<organism evidence="5 6">
    <name type="scientific">Sordaria macrospora</name>
    <dbReference type="NCBI Taxonomy" id="5147"/>
    <lineage>
        <taxon>Eukaryota</taxon>
        <taxon>Fungi</taxon>
        <taxon>Dikarya</taxon>
        <taxon>Ascomycota</taxon>
        <taxon>Pezizomycotina</taxon>
        <taxon>Sordariomycetes</taxon>
        <taxon>Sordariomycetidae</taxon>
        <taxon>Sordariales</taxon>
        <taxon>Sordariaceae</taxon>
        <taxon>Sordaria</taxon>
    </lineage>
</organism>
<comment type="subcellular location">
    <subcellularLocation>
        <location evidence="1">Nucleus</location>
    </subcellularLocation>
</comment>
<dbReference type="AlphaFoldDB" id="A0A8S8ZX93"/>
<protein>
    <recommendedName>
        <fullName evidence="7">THOC5 protein</fullName>
    </recommendedName>
</protein>
<dbReference type="GO" id="GO:0006406">
    <property type="term" value="P:mRNA export from nucleus"/>
    <property type="evidence" value="ECO:0007669"/>
    <property type="project" value="TreeGrafter"/>
</dbReference>
<feature type="coiled-coil region" evidence="4">
    <location>
        <begin position="154"/>
        <end position="181"/>
    </location>
</feature>
<dbReference type="Pfam" id="PF09766">
    <property type="entry name" value="FmiP_Thoc5"/>
    <property type="match status" value="1"/>
</dbReference>
<dbReference type="VEuPathDB" id="FungiDB:SMAC_02959"/>
<comment type="caution">
    <text evidence="5">The sequence shown here is derived from an EMBL/GenBank/DDBJ whole genome shotgun (WGS) entry which is preliminary data.</text>
</comment>
<dbReference type="GO" id="GO:0003729">
    <property type="term" value="F:mRNA binding"/>
    <property type="evidence" value="ECO:0007669"/>
    <property type="project" value="TreeGrafter"/>
</dbReference>
<evidence type="ECO:0000313" key="6">
    <source>
        <dbReference type="Proteomes" id="UP000433876"/>
    </source>
</evidence>
<reference evidence="5 6" key="1">
    <citation type="submission" date="2017-07" db="EMBL/GenBank/DDBJ databases">
        <title>Genome sequence of the Sordaria macrospora wild type strain R19027.</title>
        <authorList>
            <person name="Nowrousian M."/>
            <person name="Teichert I."/>
            <person name="Kueck U."/>
        </authorList>
    </citation>
    <scope>NUCLEOTIDE SEQUENCE [LARGE SCALE GENOMIC DNA]</scope>
    <source>
        <strain evidence="5 6">R19027</strain>
        <tissue evidence="5">Mycelium</tissue>
    </source>
</reference>
<gene>
    <name evidence="5" type="ORF">SMACR_02959</name>
</gene>
<dbReference type="Proteomes" id="UP000433876">
    <property type="component" value="Unassembled WGS sequence"/>
</dbReference>
<evidence type="ECO:0000256" key="3">
    <source>
        <dbReference type="ARBA" id="ARBA00023242"/>
    </source>
</evidence>
<evidence type="ECO:0008006" key="7">
    <source>
        <dbReference type="Google" id="ProtNLM"/>
    </source>
</evidence>
<keyword evidence="4" id="KW-0175">Coiled coil</keyword>
<evidence type="ECO:0000256" key="1">
    <source>
        <dbReference type="ARBA" id="ARBA00004123"/>
    </source>
</evidence>
<sequence length="214" mass="24413">MAADGPITDPLLVTVLDTSRAAREQAVVLIDRIQEALDAAGSGPLPLEAQAEISKQQKLLNTNIAQLRGLHRSAHFKARETKGQTAEARHEVDVLHLQLQNLYYEQRHLEGEIAACESFEHTYQKLPLIPVEEFLALHPEHADDDENDLMVARINHERTEREALEQQRVELQKRKQKLIADNKKRRDDLANLDKDLEKFIDAAKPIQKLFEKVV</sequence>